<protein>
    <submittedName>
        <fullName evidence="2">Uncharacterized protein</fullName>
    </submittedName>
</protein>
<reference evidence="3" key="1">
    <citation type="journal article" date="2014" name="Nat. Commun.">
        <title>Genomic adaptations of the halophilic Dead Sea filamentous fungus Eurotium rubrum.</title>
        <authorList>
            <person name="Kis-Papo T."/>
            <person name="Weig A.R."/>
            <person name="Riley R."/>
            <person name="Persoh D."/>
            <person name="Salamov A."/>
            <person name="Sun H."/>
            <person name="Lipzen A."/>
            <person name="Wasser S.P."/>
            <person name="Rambold G."/>
            <person name="Grigoriev I.V."/>
            <person name="Nevo E."/>
        </authorList>
    </citation>
    <scope>NUCLEOTIDE SEQUENCE [LARGE SCALE GENOMIC DNA]</scope>
    <source>
        <strain evidence="3">CBS 135680</strain>
    </source>
</reference>
<sequence>MPLTDRTTQKTFYNGRHVINDFYHAEDRSTPMILSFVAALFGIALALLLSSIIVYHTTWRWIYYSHAIVPGVFVILALFFSQTYECSLLS</sequence>
<feature type="transmembrane region" description="Helical" evidence="1">
    <location>
        <begin position="61"/>
        <end position="80"/>
    </location>
</feature>
<dbReference type="Gene3D" id="1.20.1250.20">
    <property type="entry name" value="MFS general substrate transporter like domains"/>
    <property type="match status" value="1"/>
</dbReference>
<name>A0A017S050_ASPRC</name>
<dbReference type="EMBL" id="KK088462">
    <property type="protein sequence ID" value="EYE90327.1"/>
    <property type="molecule type" value="Genomic_DNA"/>
</dbReference>
<dbReference type="Proteomes" id="UP000019804">
    <property type="component" value="Unassembled WGS sequence"/>
</dbReference>
<dbReference type="InterPro" id="IPR036259">
    <property type="entry name" value="MFS_trans_sf"/>
</dbReference>
<dbReference type="SUPFAM" id="SSF103473">
    <property type="entry name" value="MFS general substrate transporter"/>
    <property type="match status" value="1"/>
</dbReference>
<keyword evidence="1" id="KW-1133">Transmembrane helix</keyword>
<organism evidence="2 3">
    <name type="scientific">Aspergillus ruber (strain CBS 135680)</name>
    <dbReference type="NCBI Taxonomy" id="1388766"/>
    <lineage>
        <taxon>Eukaryota</taxon>
        <taxon>Fungi</taxon>
        <taxon>Dikarya</taxon>
        <taxon>Ascomycota</taxon>
        <taxon>Pezizomycotina</taxon>
        <taxon>Eurotiomycetes</taxon>
        <taxon>Eurotiomycetidae</taxon>
        <taxon>Eurotiales</taxon>
        <taxon>Aspergillaceae</taxon>
        <taxon>Aspergillus</taxon>
        <taxon>Aspergillus subgen. Aspergillus</taxon>
    </lineage>
</organism>
<evidence type="ECO:0000313" key="3">
    <source>
        <dbReference type="Proteomes" id="UP000019804"/>
    </source>
</evidence>
<keyword evidence="1" id="KW-0812">Transmembrane</keyword>
<dbReference type="HOGENOM" id="CLU_2440469_0_0_1"/>
<dbReference type="RefSeq" id="XP_040634017.1">
    <property type="nucleotide sequence ID" value="XM_040778308.1"/>
</dbReference>
<accession>A0A017S050</accession>
<dbReference type="AlphaFoldDB" id="A0A017S050"/>
<evidence type="ECO:0000256" key="1">
    <source>
        <dbReference type="SAM" id="Phobius"/>
    </source>
</evidence>
<gene>
    <name evidence="2" type="ORF">EURHEDRAFT_310638</name>
</gene>
<keyword evidence="1" id="KW-0472">Membrane</keyword>
<dbReference type="STRING" id="1388766.A0A017S050"/>
<evidence type="ECO:0000313" key="2">
    <source>
        <dbReference type="EMBL" id="EYE90327.1"/>
    </source>
</evidence>
<feature type="transmembrane region" description="Helical" evidence="1">
    <location>
        <begin position="33"/>
        <end position="55"/>
    </location>
</feature>
<dbReference type="GeneID" id="63693432"/>
<keyword evidence="3" id="KW-1185">Reference proteome</keyword>
<proteinExistence type="predicted"/>